<evidence type="ECO:0000256" key="1">
    <source>
        <dbReference type="SAM" id="MobiDB-lite"/>
    </source>
</evidence>
<feature type="region of interest" description="Disordered" evidence="1">
    <location>
        <begin position="93"/>
        <end position="123"/>
    </location>
</feature>
<dbReference type="EMBL" id="CAUM01000007">
    <property type="protein sequence ID" value="CCV03373.1"/>
    <property type="molecule type" value="Genomic_DNA"/>
</dbReference>
<protein>
    <submittedName>
        <fullName evidence="2">Uncharacterized protein</fullName>
    </submittedName>
</protein>
<accession>M5EGX9</accession>
<dbReference type="STRING" id="1297569.MESS2_1040018"/>
<comment type="caution">
    <text evidence="2">The sequence shown here is derived from an EMBL/GenBank/DDBJ whole genome shotgun (WGS) entry which is preliminary data.</text>
</comment>
<gene>
    <name evidence="2" type="ORF">MESS2_1040018</name>
</gene>
<dbReference type="Proteomes" id="UP000012062">
    <property type="component" value="Unassembled WGS sequence"/>
</dbReference>
<name>M5EGX9_9HYPH</name>
<dbReference type="AlphaFoldDB" id="M5EGX9"/>
<proteinExistence type="predicted"/>
<evidence type="ECO:0000313" key="3">
    <source>
        <dbReference type="Proteomes" id="UP000012062"/>
    </source>
</evidence>
<sequence length="123" mass="13679">MTPRVIALYAALRHPGVAQASSLRDAVRHPRALKSMEFGSIQWRDDMRRKHPVISDDMLRLGVWQWINRPFKNSSPRCAITARARPAACARLSPPIPSASRHSPPPTATCCSTGRNARSMRAP</sequence>
<keyword evidence="3" id="KW-1185">Reference proteome</keyword>
<evidence type="ECO:0000313" key="2">
    <source>
        <dbReference type="EMBL" id="CCV03373.1"/>
    </source>
</evidence>
<organism evidence="2 3">
    <name type="scientific">Mesorhizobium metallidurans STM 2683</name>
    <dbReference type="NCBI Taxonomy" id="1297569"/>
    <lineage>
        <taxon>Bacteria</taxon>
        <taxon>Pseudomonadati</taxon>
        <taxon>Pseudomonadota</taxon>
        <taxon>Alphaproteobacteria</taxon>
        <taxon>Hyphomicrobiales</taxon>
        <taxon>Phyllobacteriaceae</taxon>
        <taxon>Mesorhizobium</taxon>
    </lineage>
</organism>
<reference evidence="2 3" key="1">
    <citation type="submission" date="2013-02" db="EMBL/GenBank/DDBJ databases">
        <authorList>
            <person name="Genoscope - CEA"/>
        </authorList>
    </citation>
    <scope>NUCLEOTIDE SEQUENCE [LARGE SCALE GENOMIC DNA]</scope>
    <source>
        <strain evidence="2 3">STM 2683</strain>
    </source>
</reference>